<gene>
    <name evidence="5" type="ORF">LSINAPIS_LOCUS6363</name>
</gene>
<proteinExistence type="predicted"/>
<protein>
    <submittedName>
        <fullName evidence="5">Uncharacterized protein</fullName>
    </submittedName>
</protein>
<organism evidence="5 6">
    <name type="scientific">Leptidea sinapis</name>
    <dbReference type="NCBI Taxonomy" id="189913"/>
    <lineage>
        <taxon>Eukaryota</taxon>
        <taxon>Metazoa</taxon>
        <taxon>Ecdysozoa</taxon>
        <taxon>Arthropoda</taxon>
        <taxon>Hexapoda</taxon>
        <taxon>Insecta</taxon>
        <taxon>Pterygota</taxon>
        <taxon>Neoptera</taxon>
        <taxon>Endopterygota</taxon>
        <taxon>Lepidoptera</taxon>
        <taxon>Glossata</taxon>
        <taxon>Ditrysia</taxon>
        <taxon>Papilionoidea</taxon>
        <taxon>Pieridae</taxon>
        <taxon>Dismorphiinae</taxon>
        <taxon>Leptidea</taxon>
    </lineage>
</organism>
<evidence type="ECO:0000256" key="1">
    <source>
        <dbReference type="ARBA" id="ARBA00004141"/>
    </source>
</evidence>
<reference evidence="5 6" key="1">
    <citation type="submission" date="2017-07" db="EMBL/GenBank/DDBJ databases">
        <authorList>
            <person name="Talla V."/>
            <person name="Backstrom N."/>
        </authorList>
    </citation>
    <scope>NUCLEOTIDE SEQUENCE [LARGE SCALE GENOMIC DNA]</scope>
</reference>
<keyword evidence="6" id="KW-1185">Reference proteome</keyword>
<name>A0A5E4Q847_9NEOP</name>
<comment type="subcellular location">
    <subcellularLocation>
        <location evidence="1">Membrane</location>
        <topology evidence="1">Multi-pass membrane protein</topology>
    </subcellularLocation>
</comment>
<evidence type="ECO:0000313" key="5">
    <source>
        <dbReference type="EMBL" id="VVC94398.1"/>
    </source>
</evidence>
<dbReference type="Pfam" id="PF03062">
    <property type="entry name" value="MBOAT"/>
    <property type="match status" value="1"/>
</dbReference>
<dbReference type="AlphaFoldDB" id="A0A5E4Q847"/>
<keyword evidence="4" id="KW-0472">Membrane</keyword>
<dbReference type="GO" id="GO:0016020">
    <property type="term" value="C:membrane"/>
    <property type="evidence" value="ECO:0007669"/>
    <property type="project" value="UniProtKB-SubCell"/>
</dbReference>
<dbReference type="InterPro" id="IPR004299">
    <property type="entry name" value="MBOAT_fam"/>
</dbReference>
<dbReference type="Proteomes" id="UP000324832">
    <property type="component" value="Unassembled WGS sequence"/>
</dbReference>
<sequence>MPGSTLSRRCLDLEIAYFMSIETKDGEMIFYKRSLEDWWTKSRYSNYFRAWNRVVHGWLRDFVYRPLSLRIGRTFAIITVFLLCRLASSTQCWGCSLVSSECYFYR</sequence>
<evidence type="ECO:0000256" key="4">
    <source>
        <dbReference type="ARBA" id="ARBA00023136"/>
    </source>
</evidence>
<keyword evidence="2" id="KW-0812">Transmembrane</keyword>
<dbReference type="EMBL" id="FZQP02001992">
    <property type="protein sequence ID" value="VVC94398.1"/>
    <property type="molecule type" value="Genomic_DNA"/>
</dbReference>
<evidence type="ECO:0000256" key="2">
    <source>
        <dbReference type="ARBA" id="ARBA00022692"/>
    </source>
</evidence>
<evidence type="ECO:0000313" key="6">
    <source>
        <dbReference type="Proteomes" id="UP000324832"/>
    </source>
</evidence>
<evidence type="ECO:0000256" key="3">
    <source>
        <dbReference type="ARBA" id="ARBA00022989"/>
    </source>
</evidence>
<accession>A0A5E4Q847</accession>
<keyword evidence="3" id="KW-1133">Transmembrane helix</keyword>